<proteinExistence type="predicted"/>
<accession>A0A235EUG6</accession>
<dbReference type="Proteomes" id="UP000215181">
    <property type="component" value="Unassembled WGS sequence"/>
</dbReference>
<dbReference type="EMBL" id="NOIH01000039">
    <property type="protein sequence ID" value="OYD52423.1"/>
    <property type="molecule type" value="Genomic_DNA"/>
</dbReference>
<keyword evidence="2" id="KW-1185">Reference proteome</keyword>
<evidence type="ECO:0000313" key="2">
    <source>
        <dbReference type="Proteomes" id="UP000215181"/>
    </source>
</evidence>
<name>A0A235EUG6_9RHOO</name>
<comment type="caution">
    <text evidence="1">The sequence shown here is derived from an EMBL/GenBank/DDBJ whole genome shotgun (WGS) entry which is preliminary data.</text>
</comment>
<dbReference type="AlphaFoldDB" id="A0A235EUG6"/>
<reference evidence="1 2" key="1">
    <citation type="submission" date="2017-07" db="EMBL/GenBank/DDBJ databases">
        <title>Thauera sp. KNDSS-Mac4 genome sequence and assembly.</title>
        <authorList>
            <person name="Mayilraj S."/>
        </authorList>
    </citation>
    <scope>NUCLEOTIDE SEQUENCE [LARGE SCALE GENOMIC DNA]</scope>
    <source>
        <strain evidence="1 2">KNDSS-Mac4</strain>
    </source>
</reference>
<sequence length="290" mass="32922">MGTSKLTFGVTAFIDILGFGDRVLSAASTKDIRSVAASVKLIRKRFDHKTNEDYIKESHKLSSTTVLAFSDSVIVNVPLQSDITKIEGTFDPIMSEISSMALAQGQCAAEGLFIRGGLDLGWWYKDGATLVSESLTRAYKAEGSANVPVIALTPDLYKFLSEHKNRSWYSSDSDPVKRTFLRYSAAVKGKRVSFWYLDYIRIFTESIGWQTSREQLETFRTASSEQKAIIQEAGYRENVDRWFCEHARHIERAHASATSDHVRDKYIWLAQYHNKSIRRYTRNKSCKCVV</sequence>
<evidence type="ECO:0000313" key="1">
    <source>
        <dbReference type="EMBL" id="OYD52423.1"/>
    </source>
</evidence>
<protein>
    <submittedName>
        <fullName evidence="1">Uncharacterized protein</fullName>
    </submittedName>
</protein>
<gene>
    <name evidence="1" type="ORF">CGK74_17835</name>
</gene>
<organism evidence="1 2">
    <name type="scientific">Thauera propionica</name>
    <dbReference type="NCBI Taxonomy" id="2019431"/>
    <lineage>
        <taxon>Bacteria</taxon>
        <taxon>Pseudomonadati</taxon>
        <taxon>Pseudomonadota</taxon>
        <taxon>Betaproteobacteria</taxon>
        <taxon>Rhodocyclales</taxon>
        <taxon>Zoogloeaceae</taxon>
        <taxon>Thauera</taxon>
    </lineage>
</organism>
<dbReference type="RefSeq" id="WP_094269729.1">
    <property type="nucleotide sequence ID" value="NZ_NOIH01000039.1"/>
</dbReference>
<dbReference type="OrthoDB" id="9181325at2"/>